<comment type="caution">
    <text evidence="2">The sequence shown here is derived from an EMBL/GenBank/DDBJ whole genome shotgun (WGS) entry which is preliminary data.</text>
</comment>
<sequence length="534" mass="57719">MLHTVQSARGMVTSPHHLASQSGLEVLKKGGTALEAVVATAATLSAVYPHMTGIGGDAFWLVSYPDGSVEVLEACGAAARGCSVEAYRKAGHRSVPWRGGWAANTMAGAVSGWELALRRSAAMKLPLPLEVLFEDAIHYAEHGYVVSLSEASLLAEKRDELYQNAAFADAYGLDASRAGSLRRNPALAATFRLLVREGLRGFYAGRLAKLLLADLNAAGSPLGDEDFNHHEALACQPLHVRVNGASLYNAPPPTQGVASLAILKLFERMGVQEGEGFAHIHGLVEATKQAFLFRNDHVGDPRWMTEDAQAFLNDAGRFEKILDRINKNRAMPWPVPERTEDTDQFGDTTWMGAVDSSGVCVSMIQSLYFEFGSGVFLPETGILWQNRGASFRLEDQGWNVFMPGRKPFHTLNPALARFDDGRVMAYGTMGGEGQPQTQAAVFSRYAFFGMPLQSAVTAPRWLLGRTWGSESQSLKMEASFDAGLLARMEHAGHKVERVEPFSSLMGHAGALVRHPSGVIDGASDPRSDGSVAAY</sequence>
<evidence type="ECO:0000313" key="2">
    <source>
        <dbReference type="EMBL" id="GEB86382.1"/>
    </source>
</evidence>
<gene>
    <name evidence="2" type="primary">ggt_2</name>
    <name evidence="2" type="ORF">APE01nite_21790</name>
</gene>
<dbReference type="EMBL" id="BJMV01000013">
    <property type="protein sequence ID" value="GEB86382.1"/>
    <property type="molecule type" value="Genomic_DNA"/>
</dbReference>
<dbReference type="InterPro" id="IPR043137">
    <property type="entry name" value="GGT_ssub_C"/>
</dbReference>
<keyword evidence="3" id="KW-1185">Reference proteome</keyword>
<dbReference type="PANTHER" id="PTHR43881:SF5">
    <property type="entry name" value="GAMMA-GLUTAMYLTRANSPEPTIDASE"/>
    <property type="match status" value="1"/>
</dbReference>
<protein>
    <submittedName>
        <fullName evidence="2">Gamma-glutamyltranspeptidase</fullName>
    </submittedName>
</protein>
<accession>A0A4Y3TX14</accession>
<dbReference type="PANTHER" id="PTHR43881">
    <property type="entry name" value="GAMMA-GLUTAMYLTRANSPEPTIDASE (AFU_ORTHOLOGUE AFUA_4G13580)"/>
    <property type="match status" value="1"/>
</dbReference>
<name>A0A4Y3TX14_9PROT</name>
<proteinExistence type="predicted"/>
<dbReference type="Proteomes" id="UP000317730">
    <property type="component" value="Unassembled WGS sequence"/>
</dbReference>
<reference evidence="2 3" key="1">
    <citation type="submission" date="2019-06" db="EMBL/GenBank/DDBJ databases">
        <title>Whole genome shotgun sequence of Acetobacter peroxydans NBRC 13755.</title>
        <authorList>
            <person name="Hosoyama A."/>
            <person name="Uohara A."/>
            <person name="Ohji S."/>
            <person name="Ichikawa N."/>
        </authorList>
    </citation>
    <scope>NUCLEOTIDE SEQUENCE [LARGE SCALE GENOMIC DNA]</scope>
    <source>
        <strain evidence="2 3">NBRC 13755</strain>
    </source>
</reference>
<dbReference type="Gene3D" id="3.60.20.40">
    <property type="match status" value="1"/>
</dbReference>
<dbReference type="SUPFAM" id="SSF56235">
    <property type="entry name" value="N-terminal nucleophile aminohydrolases (Ntn hydrolases)"/>
    <property type="match status" value="1"/>
</dbReference>
<evidence type="ECO:0000313" key="3">
    <source>
        <dbReference type="Proteomes" id="UP000317730"/>
    </source>
</evidence>
<dbReference type="InterPro" id="IPR043138">
    <property type="entry name" value="GGT_lsub"/>
</dbReference>
<dbReference type="Pfam" id="PF01019">
    <property type="entry name" value="G_glu_transpept"/>
    <property type="match status" value="1"/>
</dbReference>
<dbReference type="OrthoDB" id="9781342at2"/>
<evidence type="ECO:0000256" key="1">
    <source>
        <dbReference type="SAM" id="MobiDB-lite"/>
    </source>
</evidence>
<dbReference type="InterPro" id="IPR052896">
    <property type="entry name" value="GGT-like_enzyme"/>
</dbReference>
<dbReference type="PRINTS" id="PR01210">
    <property type="entry name" value="GGTRANSPTASE"/>
</dbReference>
<dbReference type="AlphaFoldDB" id="A0A4Y3TX14"/>
<dbReference type="InterPro" id="IPR029055">
    <property type="entry name" value="Ntn_hydrolases_N"/>
</dbReference>
<dbReference type="RefSeq" id="WP_141377482.1">
    <property type="nucleotide sequence ID" value="NZ_BAPL01000022.1"/>
</dbReference>
<dbReference type="Gene3D" id="1.10.246.130">
    <property type="match status" value="1"/>
</dbReference>
<organism evidence="2 3">
    <name type="scientific">Acetobacter peroxydans</name>
    <dbReference type="NCBI Taxonomy" id="104098"/>
    <lineage>
        <taxon>Bacteria</taxon>
        <taxon>Pseudomonadati</taxon>
        <taxon>Pseudomonadota</taxon>
        <taxon>Alphaproteobacteria</taxon>
        <taxon>Acetobacterales</taxon>
        <taxon>Acetobacteraceae</taxon>
        <taxon>Acetobacter</taxon>
    </lineage>
</organism>
<feature type="region of interest" description="Disordered" evidence="1">
    <location>
        <begin position="515"/>
        <end position="534"/>
    </location>
</feature>